<sequence length="254" mass="26763">MHRLTILAAALAAGMMTFAANGEAVAKSPRDRESVAVVKKPVTAKAKQKNAKAEAPCPYLFGCKKSEDKKAQAPAPKSDKAKPAGKSAKAKVRKGKARHKSARVQVDNFTTASIGKEKDKAASTNGSKPYSAIIARYASAYGVPVSLARAVIHVESNYRPNITGSAGEVGLMQIKPATARMLGYNGSVKGLYDPETNIKYGMKYLAMAQELGNGTTCGTILKYNAGHAATRMNPVSSAYCRKVKVRLAALGSSA</sequence>
<protein>
    <submittedName>
        <fullName evidence="6">Lytic transglycosylase</fullName>
    </submittedName>
</protein>
<evidence type="ECO:0000256" key="3">
    <source>
        <dbReference type="SAM" id="MobiDB-lite"/>
    </source>
</evidence>
<dbReference type="Gene3D" id="1.10.530.10">
    <property type="match status" value="1"/>
</dbReference>
<evidence type="ECO:0000256" key="4">
    <source>
        <dbReference type="SAM" id="SignalP"/>
    </source>
</evidence>
<keyword evidence="7" id="KW-1185">Reference proteome</keyword>
<accession>A0A1V8RVV4</accession>
<evidence type="ECO:0000256" key="1">
    <source>
        <dbReference type="ARBA" id="ARBA00007734"/>
    </source>
</evidence>
<comment type="caution">
    <text evidence="6">The sequence shown here is derived from an EMBL/GenBank/DDBJ whole genome shotgun (WGS) entry which is preliminary data.</text>
</comment>
<reference evidence="6 7" key="1">
    <citation type="journal article" date="2016" name="Int. J. Syst. Evol. Microbiol.">
        <title>Pseudaminobacter manganicus sp. nov., isolated from sludge of a manganese mine.</title>
        <authorList>
            <person name="Li J."/>
            <person name="Huang J."/>
            <person name="Liao S."/>
            <person name="Wang G."/>
        </authorList>
    </citation>
    <scope>NUCLEOTIDE SEQUENCE [LARGE SCALE GENOMIC DNA]</scope>
    <source>
        <strain evidence="6 7">JH-7</strain>
    </source>
</reference>
<dbReference type="RefSeq" id="WP_080917607.1">
    <property type="nucleotide sequence ID" value="NZ_MDET01000001.1"/>
</dbReference>
<feature type="chain" id="PRO_5012099353" evidence="4">
    <location>
        <begin position="20"/>
        <end position="254"/>
    </location>
</feature>
<feature type="compositionally biased region" description="Basic residues" evidence="3">
    <location>
        <begin position="88"/>
        <end position="102"/>
    </location>
</feature>
<comment type="similarity">
    <text evidence="1">Belongs to the transglycosylase Slt family.</text>
</comment>
<comment type="similarity">
    <text evidence="2">Belongs to the virb1 family.</text>
</comment>
<feature type="signal peptide" evidence="4">
    <location>
        <begin position="1"/>
        <end position="19"/>
    </location>
</feature>
<dbReference type="PANTHER" id="PTHR37423">
    <property type="entry name" value="SOLUBLE LYTIC MUREIN TRANSGLYCOSYLASE-RELATED"/>
    <property type="match status" value="1"/>
</dbReference>
<feature type="region of interest" description="Disordered" evidence="3">
    <location>
        <begin position="68"/>
        <end position="102"/>
    </location>
</feature>
<proteinExistence type="inferred from homology"/>
<dbReference type="PANTHER" id="PTHR37423:SF2">
    <property type="entry name" value="MEMBRANE-BOUND LYTIC MUREIN TRANSGLYCOSYLASE C"/>
    <property type="match status" value="1"/>
</dbReference>
<evidence type="ECO:0000256" key="2">
    <source>
        <dbReference type="ARBA" id="ARBA00009387"/>
    </source>
</evidence>
<dbReference type="InterPro" id="IPR008258">
    <property type="entry name" value="Transglycosylase_SLT_dom_1"/>
</dbReference>
<feature type="domain" description="Transglycosylase SLT" evidence="5">
    <location>
        <begin position="134"/>
        <end position="231"/>
    </location>
</feature>
<gene>
    <name evidence="6" type="ORF">BFN67_00360</name>
</gene>
<dbReference type="Pfam" id="PF01464">
    <property type="entry name" value="SLT"/>
    <property type="match status" value="1"/>
</dbReference>
<evidence type="ECO:0000313" key="6">
    <source>
        <dbReference type="EMBL" id="OQM77340.1"/>
    </source>
</evidence>
<evidence type="ECO:0000313" key="7">
    <source>
        <dbReference type="Proteomes" id="UP000191905"/>
    </source>
</evidence>
<evidence type="ECO:0000259" key="5">
    <source>
        <dbReference type="Pfam" id="PF01464"/>
    </source>
</evidence>
<organism evidence="6 7">
    <name type="scientific">Manganibacter manganicus</name>
    <dbReference type="NCBI Taxonomy" id="1873176"/>
    <lineage>
        <taxon>Bacteria</taxon>
        <taxon>Pseudomonadati</taxon>
        <taxon>Pseudomonadota</taxon>
        <taxon>Alphaproteobacteria</taxon>
        <taxon>Hyphomicrobiales</taxon>
        <taxon>Phyllobacteriaceae</taxon>
        <taxon>Manganibacter</taxon>
    </lineage>
</organism>
<dbReference type="Proteomes" id="UP000191905">
    <property type="component" value="Unassembled WGS sequence"/>
</dbReference>
<dbReference type="InterPro" id="IPR023346">
    <property type="entry name" value="Lysozyme-like_dom_sf"/>
</dbReference>
<dbReference type="SUPFAM" id="SSF53955">
    <property type="entry name" value="Lysozyme-like"/>
    <property type="match status" value="1"/>
</dbReference>
<dbReference type="STRING" id="1873176.BFN67_00360"/>
<keyword evidence="4" id="KW-0732">Signal</keyword>
<dbReference type="AlphaFoldDB" id="A0A1V8RVV4"/>
<dbReference type="EMBL" id="MDET01000001">
    <property type="protein sequence ID" value="OQM77340.1"/>
    <property type="molecule type" value="Genomic_DNA"/>
</dbReference>
<feature type="compositionally biased region" description="Basic and acidic residues" evidence="3">
    <location>
        <begin position="68"/>
        <end position="82"/>
    </location>
</feature>
<name>A0A1V8RVV4_9HYPH</name>
<dbReference type="OrthoDB" id="9788661at2"/>